<dbReference type="AlphaFoldDB" id="A0AAP0RB58"/>
<dbReference type="EMBL" id="JBBPBK010000012">
    <property type="protein sequence ID" value="KAK9274369.1"/>
    <property type="molecule type" value="Genomic_DNA"/>
</dbReference>
<accession>A0AAP0RB58</accession>
<name>A0AAP0RB58_LIQFO</name>
<keyword evidence="2" id="KW-1185">Reference proteome</keyword>
<reference evidence="1 2" key="1">
    <citation type="journal article" date="2024" name="Plant J.">
        <title>Genome sequences and population genomics reveal climatic adaptation and genomic divergence between two closely related sweetgum species.</title>
        <authorList>
            <person name="Xu W.Q."/>
            <person name="Ren C.Q."/>
            <person name="Zhang X.Y."/>
            <person name="Comes H.P."/>
            <person name="Liu X.H."/>
            <person name="Li Y.G."/>
            <person name="Kettle C.J."/>
            <person name="Jalonen R."/>
            <person name="Gaisberger H."/>
            <person name="Ma Y.Z."/>
            <person name="Qiu Y.X."/>
        </authorList>
    </citation>
    <scope>NUCLEOTIDE SEQUENCE [LARGE SCALE GENOMIC DNA]</scope>
    <source>
        <strain evidence="1">Hangzhou</strain>
    </source>
</reference>
<dbReference type="Pfam" id="PF04827">
    <property type="entry name" value="Plant_tran"/>
    <property type="match status" value="1"/>
</dbReference>
<dbReference type="Proteomes" id="UP001415857">
    <property type="component" value="Unassembled WGS sequence"/>
</dbReference>
<comment type="caution">
    <text evidence="1">The sequence shown here is derived from an EMBL/GenBank/DDBJ whole genome shotgun (WGS) entry which is preliminary data.</text>
</comment>
<evidence type="ECO:0000313" key="1">
    <source>
        <dbReference type="EMBL" id="KAK9274369.1"/>
    </source>
</evidence>
<evidence type="ECO:0000313" key="2">
    <source>
        <dbReference type="Proteomes" id="UP001415857"/>
    </source>
</evidence>
<gene>
    <name evidence="1" type="ORF">L1049_019183</name>
</gene>
<sequence>MADPKLVGKLSIIIEKSHNDINVFYQSLLFADLANGCALLANYIINGYQYTIGYYLVDGIYPPQATLVQTISAPIGASKHLFSKMQKVLKGRGKGI</sequence>
<dbReference type="InterPro" id="IPR006912">
    <property type="entry name" value="Harbinger_derived_prot"/>
</dbReference>
<protein>
    <submittedName>
        <fullName evidence="1">Uncharacterized protein</fullName>
    </submittedName>
</protein>
<proteinExistence type="predicted"/>
<organism evidence="1 2">
    <name type="scientific">Liquidambar formosana</name>
    <name type="common">Formosan gum</name>
    <dbReference type="NCBI Taxonomy" id="63359"/>
    <lineage>
        <taxon>Eukaryota</taxon>
        <taxon>Viridiplantae</taxon>
        <taxon>Streptophyta</taxon>
        <taxon>Embryophyta</taxon>
        <taxon>Tracheophyta</taxon>
        <taxon>Spermatophyta</taxon>
        <taxon>Magnoliopsida</taxon>
        <taxon>eudicotyledons</taxon>
        <taxon>Gunneridae</taxon>
        <taxon>Pentapetalae</taxon>
        <taxon>Saxifragales</taxon>
        <taxon>Altingiaceae</taxon>
        <taxon>Liquidambar</taxon>
    </lineage>
</organism>